<reference evidence="2" key="1">
    <citation type="journal article" date="2011" name="PLoS Genet.">
        <title>Genomic analysis of the necrotrophic fungal pathogens Sclerotinia sclerotiorum and Botrytis cinerea.</title>
        <authorList>
            <person name="Amselem J."/>
            <person name="Cuomo C.A."/>
            <person name="van Kan J.A."/>
            <person name="Viaud M."/>
            <person name="Benito E.P."/>
            <person name="Couloux A."/>
            <person name="Coutinho P.M."/>
            <person name="de Vries R.P."/>
            <person name="Dyer P.S."/>
            <person name="Fillinger S."/>
            <person name="Fournier E."/>
            <person name="Gout L."/>
            <person name="Hahn M."/>
            <person name="Kohn L."/>
            <person name="Lapalu N."/>
            <person name="Plummer K.M."/>
            <person name="Pradier J.M."/>
            <person name="Quevillon E."/>
            <person name="Sharon A."/>
            <person name="Simon A."/>
            <person name="ten Have A."/>
            <person name="Tudzynski B."/>
            <person name="Tudzynski P."/>
            <person name="Wincker P."/>
            <person name="Andrew M."/>
            <person name="Anthouard V."/>
            <person name="Beever R.E."/>
            <person name="Beffa R."/>
            <person name="Benoit I."/>
            <person name="Bouzid O."/>
            <person name="Brault B."/>
            <person name="Chen Z."/>
            <person name="Choquer M."/>
            <person name="Collemare J."/>
            <person name="Cotton P."/>
            <person name="Danchin E.G."/>
            <person name="Da Silva C."/>
            <person name="Gautier A."/>
            <person name="Giraud C."/>
            <person name="Giraud T."/>
            <person name="Gonzalez C."/>
            <person name="Grossetete S."/>
            <person name="Guldener U."/>
            <person name="Henrissat B."/>
            <person name="Howlett B.J."/>
            <person name="Kodira C."/>
            <person name="Kretschmer M."/>
            <person name="Lappartient A."/>
            <person name="Leroch M."/>
            <person name="Levis C."/>
            <person name="Mauceli E."/>
            <person name="Neuveglise C."/>
            <person name="Oeser B."/>
            <person name="Pearson M."/>
            <person name="Poulain J."/>
            <person name="Poussereau N."/>
            <person name="Quesneville H."/>
            <person name="Rascle C."/>
            <person name="Schumacher J."/>
            <person name="Segurens B."/>
            <person name="Sexton A."/>
            <person name="Silva E."/>
            <person name="Sirven C."/>
            <person name="Soanes D.M."/>
            <person name="Talbot N.J."/>
            <person name="Templeton M."/>
            <person name="Yandava C."/>
            <person name="Yarden O."/>
            <person name="Zeng Q."/>
            <person name="Rollins J.A."/>
            <person name="Lebrun M.H."/>
            <person name="Dickman M."/>
        </authorList>
    </citation>
    <scope>NUCLEOTIDE SEQUENCE [LARGE SCALE GENOMIC DNA]</scope>
    <source>
        <strain evidence="2">T4</strain>
    </source>
</reference>
<organism evidence="1 2">
    <name type="scientific">Botryotinia fuckeliana (strain T4)</name>
    <name type="common">Noble rot fungus</name>
    <name type="synonym">Botrytis cinerea</name>
    <dbReference type="NCBI Taxonomy" id="999810"/>
    <lineage>
        <taxon>Eukaryota</taxon>
        <taxon>Fungi</taxon>
        <taxon>Dikarya</taxon>
        <taxon>Ascomycota</taxon>
        <taxon>Pezizomycotina</taxon>
        <taxon>Leotiomycetes</taxon>
        <taxon>Helotiales</taxon>
        <taxon>Sclerotiniaceae</taxon>
        <taxon>Botrytis</taxon>
    </lineage>
</organism>
<dbReference type="Proteomes" id="UP000008177">
    <property type="component" value="Unplaced contigs"/>
</dbReference>
<evidence type="ECO:0000313" key="1">
    <source>
        <dbReference type="EMBL" id="CCD52320.1"/>
    </source>
</evidence>
<name>G2YL22_BOTF4</name>
<dbReference type="InParanoid" id="G2YL22"/>
<protein>
    <submittedName>
        <fullName evidence="1">Uncharacterized protein</fullName>
    </submittedName>
</protein>
<accession>G2YL22</accession>
<dbReference type="HOGENOM" id="CLU_2291267_0_0_1"/>
<proteinExistence type="predicted"/>
<dbReference type="EMBL" id="FQ790341">
    <property type="protein sequence ID" value="CCD52320.1"/>
    <property type="molecule type" value="Genomic_DNA"/>
</dbReference>
<dbReference type="AlphaFoldDB" id="G2YL22"/>
<sequence length="101" mass="11509">MPHSTFAFSHQMIPIPQTTGTGACILSWSGTFITSEPDLSVYLGWSLRINRSQGLFSYFSSPWPSSSSFVHFYFIFITTSFNQDQIVRSKERTQSVQRSND</sequence>
<gene>
    <name evidence="1" type="ORF">BofuT4_P081150.1</name>
</gene>
<evidence type="ECO:0000313" key="2">
    <source>
        <dbReference type="Proteomes" id="UP000008177"/>
    </source>
</evidence>